<evidence type="ECO:0000256" key="1">
    <source>
        <dbReference type="SAM" id="Phobius"/>
    </source>
</evidence>
<feature type="transmembrane region" description="Helical" evidence="1">
    <location>
        <begin position="6"/>
        <end position="22"/>
    </location>
</feature>
<sequence>MDWVTQIILFLLLAMVIELILPNSSMKKYIDMVVGLLLILIFLQPIFHLFQVDVQELVNKAIPELDTSFQEENMKNSIELKKNEIQASQDAYVVEEMAVQMKNQVEEGLNEQYGVGIVDITFQFNEDEESTINMENLETINIILNETEQEQEEGTVKEVVISVEDSNQKDEPKPEVEEIESYLYESWQLEDQNISILWEGGV</sequence>
<dbReference type="Proteomes" id="UP001235343">
    <property type="component" value="Unassembled WGS sequence"/>
</dbReference>
<keyword evidence="1" id="KW-0472">Membrane</keyword>
<evidence type="ECO:0000313" key="3">
    <source>
        <dbReference type="Proteomes" id="UP001235343"/>
    </source>
</evidence>
<comment type="caution">
    <text evidence="2">The sequence shown here is derived from an EMBL/GenBank/DDBJ whole genome shotgun (WGS) entry which is preliminary data.</text>
</comment>
<organism evidence="2 3">
    <name type="scientific">Aquibacillus rhizosphaerae</name>
    <dbReference type="NCBI Taxonomy" id="3051431"/>
    <lineage>
        <taxon>Bacteria</taxon>
        <taxon>Bacillati</taxon>
        <taxon>Bacillota</taxon>
        <taxon>Bacilli</taxon>
        <taxon>Bacillales</taxon>
        <taxon>Bacillaceae</taxon>
        <taxon>Aquibacillus</taxon>
    </lineage>
</organism>
<evidence type="ECO:0000313" key="2">
    <source>
        <dbReference type="EMBL" id="MDL4841586.1"/>
    </source>
</evidence>
<dbReference type="EMBL" id="JASTZU010000041">
    <property type="protein sequence ID" value="MDL4841586.1"/>
    <property type="molecule type" value="Genomic_DNA"/>
</dbReference>
<dbReference type="Pfam" id="PF09581">
    <property type="entry name" value="Spore_III_AF"/>
    <property type="match status" value="1"/>
</dbReference>
<keyword evidence="1" id="KW-0812">Transmembrane</keyword>
<keyword evidence="3" id="KW-1185">Reference proteome</keyword>
<dbReference type="RefSeq" id="WP_285932916.1">
    <property type="nucleotide sequence ID" value="NZ_JASTZU010000041.1"/>
</dbReference>
<dbReference type="InterPro" id="IPR014245">
    <property type="entry name" value="Spore_III_AF"/>
</dbReference>
<name>A0ABT7L6T9_9BACI</name>
<reference evidence="2 3" key="1">
    <citation type="submission" date="2023-06" db="EMBL/GenBank/DDBJ databases">
        <title>Aquibacillus rhizosphaerae LR5S19.</title>
        <authorList>
            <person name="Sun J.-Q."/>
        </authorList>
    </citation>
    <scope>NUCLEOTIDE SEQUENCE [LARGE SCALE GENOMIC DNA]</scope>
    <source>
        <strain evidence="2 3">LR5S19</strain>
    </source>
</reference>
<feature type="transmembrane region" description="Helical" evidence="1">
    <location>
        <begin position="29"/>
        <end position="50"/>
    </location>
</feature>
<keyword evidence="1" id="KW-1133">Transmembrane helix</keyword>
<dbReference type="NCBIfam" id="TIGR02896">
    <property type="entry name" value="spore_III_AF"/>
    <property type="match status" value="1"/>
</dbReference>
<proteinExistence type="predicted"/>
<protein>
    <submittedName>
        <fullName evidence="2">Stage III sporulation protein AF</fullName>
    </submittedName>
</protein>
<accession>A0ABT7L6T9</accession>
<gene>
    <name evidence="2" type="primary">spoIIIAF</name>
    <name evidence="2" type="ORF">QQS35_14190</name>
</gene>